<comment type="caution">
    <text evidence="5">The sequence shown here is derived from an EMBL/GenBank/DDBJ whole genome shotgun (WGS) entry which is preliminary data.</text>
</comment>
<dbReference type="FunFam" id="3.40.309.10:FF:000009">
    <property type="entry name" value="Aldehyde dehydrogenase A"/>
    <property type="match status" value="1"/>
</dbReference>
<evidence type="ECO:0000313" key="6">
    <source>
        <dbReference type="Proteomes" id="UP000019494"/>
    </source>
</evidence>
<dbReference type="Gene3D" id="3.40.605.10">
    <property type="entry name" value="Aldehyde Dehydrogenase, Chain A, domain 1"/>
    <property type="match status" value="1"/>
</dbReference>
<dbReference type="InterPro" id="IPR015590">
    <property type="entry name" value="Aldehyde_DH_dom"/>
</dbReference>
<feature type="domain" description="Aldehyde dehydrogenase" evidence="4">
    <location>
        <begin position="16"/>
        <end position="475"/>
    </location>
</feature>
<protein>
    <submittedName>
        <fullName evidence="5">Salicylaldehyde dehydrogenase</fullName>
    </submittedName>
</protein>
<keyword evidence="6" id="KW-1185">Reference proteome</keyword>
<dbReference type="InterPro" id="IPR016163">
    <property type="entry name" value="Ald_DH_C"/>
</dbReference>
<accession>W9GJU1</accession>
<evidence type="ECO:0000256" key="1">
    <source>
        <dbReference type="ARBA" id="ARBA00009986"/>
    </source>
</evidence>
<name>W9GJU1_9MICO</name>
<gene>
    <name evidence="5" type="ORF">N864_21950</name>
</gene>
<dbReference type="PATRIC" id="fig|584657.3.peg.1700"/>
<organism evidence="5 6">
    <name type="scientific">Intrasporangium chromatireducens Q5-1</name>
    <dbReference type="NCBI Taxonomy" id="584657"/>
    <lineage>
        <taxon>Bacteria</taxon>
        <taxon>Bacillati</taxon>
        <taxon>Actinomycetota</taxon>
        <taxon>Actinomycetes</taxon>
        <taxon>Micrococcales</taxon>
        <taxon>Intrasporangiaceae</taxon>
        <taxon>Intrasporangium</taxon>
    </lineage>
</organism>
<evidence type="ECO:0000259" key="4">
    <source>
        <dbReference type="Pfam" id="PF00171"/>
    </source>
</evidence>
<proteinExistence type="inferred from homology"/>
<sequence length="487" mass="50967">MAVTRQLIINGEHVPAASGRTADDISPWSGEPYAQVAAAGPEDVTRAVDAAESAFPGWVAMPPSDRARIFSRAADLMEQRTPEAIQLMAEEVGGVSSWAGFNAHLAAGILRSAAAATTATQGQILATDMPGKLSFGVRQPYGVCAAISPWNAPLILGTRAVAIPLAVGNTVVLKPSEDAPIACGLFIADILLEAGLPAGVLNVVTNDRSDGPQVVEALISDERVRNVNFTGSTKVGRTIGTLAAQHLKPAVLELGGKNSLVVLEDADVDYAVNAATFGAFMNAGQICMSVDRVVVDRRIADEFSQAFAKKVADLPTGDPTRPDTVIGPQVNQAAADRQWAQIQDAVDKGARVLAGGGKPDGRVVPATVLTDITPDMRIHTEEIFGAATTVYTADDVDAAVALANDTQYGLTAGVITENLREGLSVAQRLRTGIVHVNDQPVNDEPMAPFGGIQNSGYGKFGGEAGIDSFTETRWVTVQQDGHAPYPF</sequence>
<keyword evidence="2" id="KW-0560">Oxidoreductase</keyword>
<dbReference type="GO" id="GO:0016620">
    <property type="term" value="F:oxidoreductase activity, acting on the aldehyde or oxo group of donors, NAD or NADP as acceptor"/>
    <property type="evidence" value="ECO:0007669"/>
    <property type="project" value="InterPro"/>
</dbReference>
<dbReference type="AlphaFoldDB" id="W9GJU1"/>
<dbReference type="Proteomes" id="UP000019494">
    <property type="component" value="Unassembled WGS sequence"/>
</dbReference>
<dbReference type="PANTHER" id="PTHR42986">
    <property type="entry name" value="BENZALDEHYDE DEHYDROGENASE YFMT"/>
    <property type="match status" value="1"/>
</dbReference>
<dbReference type="InterPro" id="IPR016162">
    <property type="entry name" value="Ald_DH_N"/>
</dbReference>
<dbReference type="RefSeq" id="WP_034715657.1">
    <property type="nucleotide sequence ID" value="NZ_AWQS01000051.1"/>
</dbReference>
<dbReference type="EMBL" id="AWQS01000051">
    <property type="protein sequence ID" value="EWT06375.1"/>
    <property type="molecule type" value="Genomic_DNA"/>
</dbReference>
<dbReference type="FunFam" id="3.40.605.10:FF:000007">
    <property type="entry name" value="NAD/NADP-dependent betaine aldehyde dehydrogenase"/>
    <property type="match status" value="1"/>
</dbReference>
<evidence type="ECO:0000256" key="2">
    <source>
        <dbReference type="ARBA" id="ARBA00023002"/>
    </source>
</evidence>
<dbReference type="InterPro" id="IPR016161">
    <property type="entry name" value="Ald_DH/histidinol_DH"/>
</dbReference>
<keyword evidence="3" id="KW-0520">NAD</keyword>
<dbReference type="Gene3D" id="3.40.309.10">
    <property type="entry name" value="Aldehyde Dehydrogenase, Chain A, domain 2"/>
    <property type="match status" value="1"/>
</dbReference>
<comment type="similarity">
    <text evidence="1">Belongs to the aldehyde dehydrogenase family.</text>
</comment>
<dbReference type="Pfam" id="PF00171">
    <property type="entry name" value="Aldedh"/>
    <property type="match status" value="1"/>
</dbReference>
<dbReference type="PANTHER" id="PTHR42986:SF1">
    <property type="entry name" value="BENZALDEHYDE DEHYDROGENASE YFMT"/>
    <property type="match status" value="1"/>
</dbReference>
<dbReference type="SUPFAM" id="SSF53720">
    <property type="entry name" value="ALDH-like"/>
    <property type="match status" value="1"/>
</dbReference>
<evidence type="ECO:0000313" key="5">
    <source>
        <dbReference type="EMBL" id="EWT06375.1"/>
    </source>
</evidence>
<reference evidence="6" key="1">
    <citation type="submission" date="2013-08" db="EMBL/GenBank/DDBJ databases">
        <title>Intrasporangium oryzae NRRL B-24470.</title>
        <authorList>
            <person name="Liu H."/>
            <person name="Wang G."/>
        </authorList>
    </citation>
    <scope>NUCLEOTIDE SEQUENCE [LARGE SCALE GENOMIC DNA]</scope>
    <source>
        <strain evidence="6">Q5-1</strain>
    </source>
</reference>
<dbReference type="OrthoDB" id="6882680at2"/>
<evidence type="ECO:0000256" key="3">
    <source>
        <dbReference type="ARBA" id="ARBA00023027"/>
    </source>
</evidence>